<feature type="transmembrane region" description="Helical" evidence="7">
    <location>
        <begin position="98"/>
        <end position="116"/>
    </location>
</feature>
<dbReference type="Gene3D" id="1.20.1250.20">
    <property type="entry name" value="MFS general substrate transporter like domains"/>
    <property type="match status" value="2"/>
</dbReference>
<dbReference type="SUPFAM" id="SSF103473">
    <property type="entry name" value="MFS general substrate transporter"/>
    <property type="match status" value="1"/>
</dbReference>
<keyword evidence="6 7" id="KW-0472">Membrane</keyword>
<evidence type="ECO:0000313" key="10">
    <source>
        <dbReference type="Proteomes" id="UP001387100"/>
    </source>
</evidence>
<dbReference type="Proteomes" id="UP001387100">
    <property type="component" value="Unassembled WGS sequence"/>
</dbReference>
<evidence type="ECO:0000256" key="3">
    <source>
        <dbReference type="ARBA" id="ARBA00022475"/>
    </source>
</evidence>
<dbReference type="RefSeq" id="WP_339575354.1">
    <property type="nucleotide sequence ID" value="NZ_JBBIAA010000014.1"/>
</dbReference>
<feature type="transmembrane region" description="Helical" evidence="7">
    <location>
        <begin position="340"/>
        <end position="365"/>
    </location>
</feature>
<evidence type="ECO:0000259" key="8">
    <source>
        <dbReference type="PROSITE" id="PS50850"/>
    </source>
</evidence>
<dbReference type="PANTHER" id="PTHR43045">
    <property type="entry name" value="SHIKIMATE TRANSPORTER"/>
    <property type="match status" value="1"/>
</dbReference>
<proteinExistence type="predicted"/>
<dbReference type="PROSITE" id="PS50850">
    <property type="entry name" value="MFS"/>
    <property type="match status" value="1"/>
</dbReference>
<feature type="transmembrane region" description="Helical" evidence="7">
    <location>
        <begin position="163"/>
        <end position="185"/>
    </location>
</feature>
<feature type="transmembrane region" description="Helical" evidence="7">
    <location>
        <begin position="284"/>
        <end position="303"/>
    </location>
</feature>
<keyword evidence="3" id="KW-1003">Cell membrane</keyword>
<evidence type="ECO:0000313" key="9">
    <source>
        <dbReference type="EMBL" id="MEJ5945969.1"/>
    </source>
</evidence>
<dbReference type="PANTHER" id="PTHR43045:SF1">
    <property type="entry name" value="SHIKIMATE TRANSPORTER"/>
    <property type="match status" value="1"/>
</dbReference>
<comment type="subcellular location">
    <subcellularLocation>
        <location evidence="1">Cell membrane</location>
        <topology evidence="1">Multi-pass membrane protein</topology>
    </subcellularLocation>
</comment>
<feature type="domain" description="Major facilitator superfamily (MFS) profile" evidence="8">
    <location>
        <begin position="25"/>
        <end position="433"/>
    </location>
</feature>
<keyword evidence="2" id="KW-0813">Transport</keyword>
<evidence type="ECO:0000256" key="7">
    <source>
        <dbReference type="SAM" id="Phobius"/>
    </source>
</evidence>
<feature type="transmembrane region" description="Helical" evidence="7">
    <location>
        <begin position="407"/>
        <end position="425"/>
    </location>
</feature>
<gene>
    <name evidence="9" type="ORF">WDZ17_11775</name>
</gene>
<evidence type="ECO:0000256" key="5">
    <source>
        <dbReference type="ARBA" id="ARBA00022989"/>
    </source>
</evidence>
<dbReference type="CDD" id="cd17369">
    <property type="entry name" value="MFS_ShiA_like"/>
    <property type="match status" value="1"/>
</dbReference>
<accession>A0ABU8RLJ6</accession>
<evidence type="ECO:0000256" key="1">
    <source>
        <dbReference type="ARBA" id="ARBA00004651"/>
    </source>
</evidence>
<comment type="caution">
    <text evidence="9">The sequence shown here is derived from an EMBL/GenBank/DDBJ whole genome shotgun (WGS) entry which is preliminary data.</text>
</comment>
<feature type="transmembrane region" description="Helical" evidence="7">
    <location>
        <begin position="62"/>
        <end position="86"/>
    </location>
</feature>
<evidence type="ECO:0000256" key="4">
    <source>
        <dbReference type="ARBA" id="ARBA00022692"/>
    </source>
</evidence>
<feature type="transmembrane region" description="Helical" evidence="7">
    <location>
        <begin position="40"/>
        <end position="56"/>
    </location>
</feature>
<feature type="transmembrane region" description="Helical" evidence="7">
    <location>
        <begin position="122"/>
        <end position="142"/>
    </location>
</feature>
<keyword evidence="10" id="KW-1185">Reference proteome</keyword>
<dbReference type="EMBL" id="JBBIAA010000014">
    <property type="protein sequence ID" value="MEJ5945969.1"/>
    <property type="molecule type" value="Genomic_DNA"/>
</dbReference>
<feature type="transmembrane region" description="Helical" evidence="7">
    <location>
        <begin position="377"/>
        <end position="401"/>
    </location>
</feature>
<evidence type="ECO:0000256" key="2">
    <source>
        <dbReference type="ARBA" id="ARBA00022448"/>
    </source>
</evidence>
<name>A0ABU8RLJ6_9ACTN</name>
<dbReference type="InterPro" id="IPR011701">
    <property type="entry name" value="MFS"/>
</dbReference>
<dbReference type="InterPro" id="IPR020846">
    <property type="entry name" value="MFS_dom"/>
</dbReference>
<feature type="transmembrane region" description="Helical" evidence="7">
    <location>
        <begin position="249"/>
        <end position="272"/>
    </location>
</feature>
<protein>
    <submittedName>
        <fullName evidence="9">MFS transporter</fullName>
    </submittedName>
</protein>
<keyword evidence="4 7" id="KW-0812">Transmembrane</keyword>
<feature type="transmembrane region" description="Helical" evidence="7">
    <location>
        <begin position="197"/>
        <end position="216"/>
    </location>
</feature>
<reference evidence="9 10" key="1">
    <citation type="journal article" date="2017" name="Int. J. Syst. Evol. Microbiol.">
        <title>Pseudokineococcus basanitobsidens sp. nov., isolated from volcanic rock.</title>
        <authorList>
            <person name="Lee D.W."/>
            <person name="Park M.Y."/>
            <person name="Kim J.J."/>
            <person name="Kim B.S."/>
        </authorList>
    </citation>
    <scope>NUCLEOTIDE SEQUENCE [LARGE SCALE GENOMIC DNA]</scope>
    <source>
        <strain evidence="9 10">DSM 103726</strain>
    </source>
</reference>
<dbReference type="Pfam" id="PF07690">
    <property type="entry name" value="MFS_1"/>
    <property type="match status" value="1"/>
</dbReference>
<sequence length="442" mass="46336">MSSSTTDGTAGGPGGAAPAVSPRRAVAAAFSGAFLEWYDFYLFGTASALVFPQLFFPESSPTAGTIASFGAFAAGFVTRPIGAVLFGHFGDRIGRKPMLLLTILVMGLGTALMGVLPTFDSVGLWAAALLIGLRLVQGLGIGGEFGGGSLVALENAPRHRRGVMGSIHQVGTPVGLLVSSGVFALVQLLPEDAFLSWGWRIPFLLGGAFLVVAFTVRRHLPETEAFREDATQVRRLPVLSLLREQPKDLGLAVGARMTDAVTFNIINVFGIAYATSELGLPDQLMLTGFVIAAAVEVALLPVVGHVSDRVGRRPVYLFGIVVCAVMGVVYFPLLATGQTWVVWLTIVVTLAVGTGCMFGIQGVLFSEMFATRMRYTGLGVAYQLSALLGGAPTPIIATALAAATGSVWPVVAYLLVVCAISFACVRAAGETSRRELVDEPAR</sequence>
<keyword evidence="5 7" id="KW-1133">Transmembrane helix</keyword>
<organism evidence="9 10">
    <name type="scientific">Pseudokineococcus basanitobsidens</name>
    <dbReference type="NCBI Taxonomy" id="1926649"/>
    <lineage>
        <taxon>Bacteria</taxon>
        <taxon>Bacillati</taxon>
        <taxon>Actinomycetota</taxon>
        <taxon>Actinomycetes</taxon>
        <taxon>Kineosporiales</taxon>
        <taxon>Kineosporiaceae</taxon>
        <taxon>Pseudokineococcus</taxon>
    </lineage>
</organism>
<evidence type="ECO:0000256" key="6">
    <source>
        <dbReference type="ARBA" id="ARBA00023136"/>
    </source>
</evidence>
<feature type="transmembrane region" description="Helical" evidence="7">
    <location>
        <begin position="315"/>
        <end position="334"/>
    </location>
</feature>
<dbReference type="InterPro" id="IPR036259">
    <property type="entry name" value="MFS_trans_sf"/>
</dbReference>